<keyword evidence="6" id="KW-0963">Cytoplasm</keyword>
<evidence type="ECO:0000256" key="8">
    <source>
        <dbReference type="ARBA" id="ARBA00022801"/>
    </source>
</evidence>
<accession>A0AAE0EYM7</accession>
<dbReference type="InterPro" id="IPR002410">
    <property type="entry name" value="Peptidase_S33"/>
</dbReference>
<evidence type="ECO:0000256" key="3">
    <source>
        <dbReference type="ARBA" id="ARBA00010088"/>
    </source>
</evidence>
<feature type="region of interest" description="Disordered" evidence="10">
    <location>
        <begin position="316"/>
        <end position="353"/>
    </location>
</feature>
<evidence type="ECO:0000313" key="13">
    <source>
        <dbReference type="Proteomes" id="UP001190700"/>
    </source>
</evidence>
<dbReference type="AlphaFoldDB" id="A0AAE0EYM7"/>
<dbReference type="GO" id="GO:0004177">
    <property type="term" value="F:aminopeptidase activity"/>
    <property type="evidence" value="ECO:0007669"/>
    <property type="project" value="UniProtKB-KW"/>
</dbReference>
<evidence type="ECO:0000256" key="1">
    <source>
        <dbReference type="ARBA" id="ARBA00001585"/>
    </source>
</evidence>
<evidence type="ECO:0000259" key="11">
    <source>
        <dbReference type="Pfam" id="PF00561"/>
    </source>
</evidence>
<dbReference type="InterPro" id="IPR029058">
    <property type="entry name" value="AB_hydrolase_fold"/>
</dbReference>
<dbReference type="Gene3D" id="3.40.50.1820">
    <property type="entry name" value="alpha/beta hydrolase"/>
    <property type="match status" value="1"/>
</dbReference>
<dbReference type="Proteomes" id="UP001190700">
    <property type="component" value="Unassembled WGS sequence"/>
</dbReference>
<comment type="catalytic activity">
    <reaction evidence="1">
        <text>Release of N-terminal proline from a peptide.</text>
        <dbReference type="EC" id="3.4.11.5"/>
    </reaction>
</comment>
<evidence type="ECO:0000256" key="6">
    <source>
        <dbReference type="ARBA" id="ARBA00022490"/>
    </source>
</evidence>
<dbReference type="PRINTS" id="PR00111">
    <property type="entry name" value="ABHYDROLASE"/>
</dbReference>
<comment type="similarity">
    <text evidence="3">Belongs to the peptidase S33 family.</text>
</comment>
<evidence type="ECO:0000256" key="4">
    <source>
        <dbReference type="ARBA" id="ARBA00012568"/>
    </source>
</evidence>
<keyword evidence="13" id="KW-1185">Reference proteome</keyword>
<feature type="compositionally biased region" description="Polar residues" evidence="10">
    <location>
        <begin position="328"/>
        <end position="346"/>
    </location>
</feature>
<evidence type="ECO:0000313" key="12">
    <source>
        <dbReference type="EMBL" id="KAK3243880.1"/>
    </source>
</evidence>
<feature type="domain" description="AB hydrolase-1" evidence="11">
    <location>
        <begin position="119"/>
        <end position="437"/>
    </location>
</feature>
<gene>
    <name evidence="12" type="ORF">CYMTET_46484</name>
</gene>
<keyword evidence="7" id="KW-0645">Protease</keyword>
<reference evidence="12 13" key="1">
    <citation type="journal article" date="2015" name="Genome Biol. Evol.">
        <title>Comparative Genomics of a Bacterivorous Green Alga Reveals Evolutionary Causalities and Consequences of Phago-Mixotrophic Mode of Nutrition.</title>
        <authorList>
            <person name="Burns J.A."/>
            <person name="Paasch A."/>
            <person name="Narechania A."/>
            <person name="Kim E."/>
        </authorList>
    </citation>
    <scope>NUCLEOTIDE SEQUENCE [LARGE SCALE GENOMIC DNA]</scope>
    <source>
        <strain evidence="12 13">PLY_AMNH</strain>
    </source>
</reference>
<feature type="compositionally biased region" description="Polar residues" evidence="10">
    <location>
        <begin position="62"/>
        <end position="79"/>
    </location>
</feature>
<dbReference type="Pfam" id="PF00561">
    <property type="entry name" value="Abhydrolase_1"/>
    <property type="match status" value="1"/>
</dbReference>
<dbReference type="EC" id="3.4.11.5" evidence="4"/>
<name>A0AAE0EYM7_9CHLO</name>
<proteinExistence type="inferred from homology"/>
<protein>
    <recommendedName>
        <fullName evidence="4">prolyl aminopeptidase</fullName>
        <ecNumber evidence="4">3.4.11.5</ecNumber>
    </recommendedName>
    <alternativeName>
        <fullName evidence="9">Prolyl aminopeptidase</fullName>
    </alternativeName>
</protein>
<feature type="region of interest" description="Disordered" evidence="10">
    <location>
        <begin position="62"/>
        <end position="81"/>
    </location>
</feature>
<comment type="subcellular location">
    <subcellularLocation>
        <location evidence="2">Cytoplasm</location>
    </subcellularLocation>
</comment>
<dbReference type="GO" id="GO:0005737">
    <property type="term" value="C:cytoplasm"/>
    <property type="evidence" value="ECO:0007669"/>
    <property type="project" value="UniProtKB-SubCell"/>
</dbReference>
<dbReference type="SUPFAM" id="SSF53474">
    <property type="entry name" value="alpha/beta-Hydrolases"/>
    <property type="match status" value="1"/>
</dbReference>
<dbReference type="PANTHER" id="PTHR43722">
    <property type="entry name" value="PROLINE IMINOPEPTIDASE"/>
    <property type="match status" value="1"/>
</dbReference>
<sequence>MLKQQFTCQGSLGPSVRVAAVYLNKPFRTRAPIHRESSRLPASKLSFPTRAKPTSTVCAAAKGSSQIKSSTHSTKTGATEPTELRVLHPQIEARVTGKLKVSPLHSVHFEVYGNPAGIPVIVVHGGPGAGCFKNHARFFDPTQYRIILLDQRGCGRSTPLGCLEENTTQALVEDMEQIREHLEVDRWVLFGGSWGVALSLVYAQTHPDRVRGIILRGICLMRPQEIGWVYRPGGASKLVPAAFKAYLQAVGHAGEGDDRDVIELYHEQLTSPDSATRSRAAGSWHSLGGAVSRLTSASNVVQSWDGEGWRIRPHVEEKAPHSADRASASEQTQQSAKSSEPRNPSPSGAKRATQEIKAVPMSTFTAQALLECHYCLHDAFLANTPILQGIDQIRHIPTIAVHGRLDFICPACTIWELHEAWPEAEVHVVGGAGHSMYDSLITHELINATERMKTKAT</sequence>
<keyword evidence="5" id="KW-0031">Aminopeptidase</keyword>
<evidence type="ECO:0000256" key="2">
    <source>
        <dbReference type="ARBA" id="ARBA00004496"/>
    </source>
</evidence>
<dbReference type="GO" id="GO:0006508">
    <property type="term" value="P:proteolysis"/>
    <property type="evidence" value="ECO:0007669"/>
    <property type="project" value="UniProtKB-KW"/>
</dbReference>
<evidence type="ECO:0000256" key="7">
    <source>
        <dbReference type="ARBA" id="ARBA00022670"/>
    </source>
</evidence>
<dbReference type="InterPro" id="IPR005944">
    <property type="entry name" value="Pro_iminopeptidase"/>
</dbReference>
<evidence type="ECO:0000256" key="10">
    <source>
        <dbReference type="SAM" id="MobiDB-lite"/>
    </source>
</evidence>
<evidence type="ECO:0000256" key="5">
    <source>
        <dbReference type="ARBA" id="ARBA00022438"/>
    </source>
</evidence>
<evidence type="ECO:0000256" key="9">
    <source>
        <dbReference type="ARBA" id="ARBA00029605"/>
    </source>
</evidence>
<dbReference type="PRINTS" id="PR00793">
    <property type="entry name" value="PROAMNOPTASE"/>
</dbReference>
<dbReference type="InterPro" id="IPR000073">
    <property type="entry name" value="AB_hydrolase_1"/>
</dbReference>
<comment type="caution">
    <text evidence="12">The sequence shown here is derived from an EMBL/GenBank/DDBJ whole genome shotgun (WGS) entry which is preliminary data.</text>
</comment>
<dbReference type="PANTHER" id="PTHR43722:SF1">
    <property type="entry name" value="PROLINE IMINOPEPTIDASE"/>
    <property type="match status" value="1"/>
</dbReference>
<organism evidence="12 13">
    <name type="scientific">Cymbomonas tetramitiformis</name>
    <dbReference type="NCBI Taxonomy" id="36881"/>
    <lineage>
        <taxon>Eukaryota</taxon>
        <taxon>Viridiplantae</taxon>
        <taxon>Chlorophyta</taxon>
        <taxon>Pyramimonadophyceae</taxon>
        <taxon>Pyramimonadales</taxon>
        <taxon>Pyramimonadaceae</taxon>
        <taxon>Cymbomonas</taxon>
    </lineage>
</organism>
<dbReference type="EMBL" id="LGRX02032586">
    <property type="protein sequence ID" value="KAK3243880.1"/>
    <property type="molecule type" value="Genomic_DNA"/>
</dbReference>
<keyword evidence="8" id="KW-0378">Hydrolase</keyword>